<organism evidence="1 2">
    <name type="scientific">Botryotinia calthae</name>
    <dbReference type="NCBI Taxonomy" id="38488"/>
    <lineage>
        <taxon>Eukaryota</taxon>
        <taxon>Fungi</taxon>
        <taxon>Dikarya</taxon>
        <taxon>Ascomycota</taxon>
        <taxon>Pezizomycotina</taxon>
        <taxon>Leotiomycetes</taxon>
        <taxon>Helotiales</taxon>
        <taxon>Sclerotiniaceae</taxon>
        <taxon>Botryotinia</taxon>
    </lineage>
</organism>
<name>A0A4Y8CW05_9HELO</name>
<keyword evidence="2" id="KW-1185">Reference proteome</keyword>
<dbReference type="AlphaFoldDB" id="A0A4Y8CW05"/>
<reference evidence="1 2" key="1">
    <citation type="submission" date="2017-11" db="EMBL/GenBank/DDBJ databases">
        <title>Comparative genomics of Botrytis spp.</title>
        <authorList>
            <person name="Valero-Jimenez C.A."/>
            <person name="Tapia P."/>
            <person name="Veloso J."/>
            <person name="Silva-Moreno E."/>
            <person name="Staats M."/>
            <person name="Valdes J.H."/>
            <person name="Van Kan J.A.L."/>
        </authorList>
    </citation>
    <scope>NUCLEOTIDE SEQUENCE [LARGE SCALE GENOMIC DNA]</scope>
    <source>
        <strain evidence="1 2">MUCL2830</strain>
    </source>
</reference>
<accession>A0A4Y8CW05</accession>
<protein>
    <submittedName>
        <fullName evidence="1">Uncharacterized protein</fullName>
    </submittedName>
</protein>
<evidence type="ECO:0000313" key="2">
    <source>
        <dbReference type="Proteomes" id="UP000297299"/>
    </source>
</evidence>
<dbReference type="EMBL" id="PHWZ01000328">
    <property type="protein sequence ID" value="TEY45785.1"/>
    <property type="molecule type" value="Genomic_DNA"/>
</dbReference>
<evidence type="ECO:0000313" key="1">
    <source>
        <dbReference type="EMBL" id="TEY45785.1"/>
    </source>
</evidence>
<sequence length="108" mass="12504">MLSDDFGNGSDNKHYNVMYSVWISEIVKDQSPIQSAFSESLMERAIAMVRTMGRRHHDEKLLPHRAHSLEALPSQLFVSTKLSMYTIQCLTTLKNYVRIQVAKKEEKF</sequence>
<gene>
    <name evidence="1" type="ORF">BOTCAL_0329g00160</name>
</gene>
<comment type="caution">
    <text evidence="1">The sequence shown here is derived from an EMBL/GenBank/DDBJ whole genome shotgun (WGS) entry which is preliminary data.</text>
</comment>
<proteinExistence type="predicted"/>
<dbReference type="Proteomes" id="UP000297299">
    <property type="component" value="Unassembled WGS sequence"/>
</dbReference>